<evidence type="ECO:0000256" key="2">
    <source>
        <dbReference type="ARBA" id="ARBA00022729"/>
    </source>
</evidence>
<feature type="transmembrane region" description="Helical" evidence="7">
    <location>
        <begin position="6"/>
        <end position="26"/>
    </location>
</feature>
<dbReference type="GO" id="GO:0005737">
    <property type="term" value="C:cytoplasm"/>
    <property type="evidence" value="ECO:0007669"/>
    <property type="project" value="TreeGrafter"/>
</dbReference>
<evidence type="ECO:0000256" key="1">
    <source>
        <dbReference type="ARBA" id="ARBA00000971"/>
    </source>
</evidence>
<proteinExistence type="inferred from homology"/>
<dbReference type="GO" id="GO:0003755">
    <property type="term" value="F:peptidyl-prolyl cis-trans isomerase activity"/>
    <property type="evidence" value="ECO:0007669"/>
    <property type="project" value="UniProtKB-UniRule"/>
</dbReference>
<keyword evidence="7" id="KW-0812">Transmembrane</keyword>
<keyword evidence="3 6" id="KW-0697">Rotamase</keyword>
<dbReference type="InterPro" id="IPR029000">
    <property type="entry name" value="Cyclophilin-like_dom_sf"/>
</dbReference>
<evidence type="ECO:0000313" key="9">
    <source>
        <dbReference type="EMBL" id="EIJ88050.1"/>
    </source>
</evidence>
<keyword evidence="10" id="KW-1185">Reference proteome</keyword>
<comment type="catalytic activity">
    <reaction evidence="1 6">
        <text>[protein]-peptidylproline (omega=180) = [protein]-peptidylproline (omega=0)</text>
        <dbReference type="Rhea" id="RHEA:16237"/>
        <dbReference type="Rhea" id="RHEA-COMP:10747"/>
        <dbReference type="Rhea" id="RHEA-COMP:10748"/>
        <dbReference type="ChEBI" id="CHEBI:83833"/>
        <dbReference type="ChEBI" id="CHEBI:83834"/>
        <dbReference type="EC" id="5.2.1.8"/>
    </reaction>
</comment>
<feature type="domain" description="PPIase cyclophilin-type" evidence="8">
    <location>
        <begin position="44"/>
        <end position="202"/>
    </location>
</feature>
<evidence type="ECO:0000256" key="7">
    <source>
        <dbReference type="SAM" id="Phobius"/>
    </source>
</evidence>
<evidence type="ECO:0000256" key="4">
    <source>
        <dbReference type="ARBA" id="ARBA00023235"/>
    </source>
</evidence>
<evidence type="ECO:0000259" key="8">
    <source>
        <dbReference type="PROSITE" id="PS50072"/>
    </source>
</evidence>
<dbReference type="EMBL" id="GL870879">
    <property type="protein sequence ID" value="EIJ88050.1"/>
    <property type="molecule type" value="Genomic_DNA"/>
</dbReference>
<dbReference type="SUPFAM" id="SSF50891">
    <property type="entry name" value="Cyclophilin-like"/>
    <property type="match status" value="1"/>
</dbReference>
<evidence type="ECO:0000256" key="3">
    <source>
        <dbReference type="ARBA" id="ARBA00023110"/>
    </source>
</evidence>
<keyword evidence="7" id="KW-1133">Transmembrane helix</keyword>
<dbReference type="VEuPathDB" id="MicrosporidiaDB:NEQG_01494"/>
<dbReference type="OrthoDB" id="193499at2759"/>
<dbReference type="PROSITE" id="PS00170">
    <property type="entry name" value="CSA_PPIASE_1"/>
    <property type="match status" value="1"/>
</dbReference>
<dbReference type="FunCoup" id="I3EFQ3">
    <property type="interactions" value="354"/>
</dbReference>
<dbReference type="InterPro" id="IPR020892">
    <property type="entry name" value="Cyclophilin-type_PPIase_CS"/>
</dbReference>
<dbReference type="OMA" id="CSIINSG"/>
<comment type="similarity">
    <text evidence="5">Belongs to the cyclophilin-type PPIase family. PPIase B subfamily.</text>
</comment>
<dbReference type="PANTHER" id="PTHR11071">
    <property type="entry name" value="PEPTIDYL-PROLYL CIS-TRANS ISOMERASE"/>
    <property type="match status" value="1"/>
</dbReference>
<organism evidence="9 10">
    <name type="scientific">Nematocida parisii (strain ERTm3)</name>
    <name type="common">Nematode killer fungus</name>
    <dbReference type="NCBI Taxonomy" id="935791"/>
    <lineage>
        <taxon>Eukaryota</taxon>
        <taxon>Fungi</taxon>
        <taxon>Fungi incertae sedis</taxon>
        <taxon>Microsporidia</taxon>
        <taxon>Nematocida</taxon>
    </lineage>
</organism>
<dbReference type="STRING" id="935791.I3EFQ3"/>
<dbReference type="Gene3D" id="2.40.100.10">
    <property type="entry name" value="Cyclophilin-like"/>
    <property type="match status" value="1"/>
</dbReference>
<dbReference type="Proteomes" id="UP000002872">
    <property type="component" value="Unassembled WGS sequence"/>
</dbReference>
<evidence type="ECO:0000256" key="5">
    <source>
        <dbReference type="ARBA" id="ARBA00038340"/>
    </source>
</evidence>
<accession>I3EFQ3</accession>
<keyword evidence="7" id="KW-0472">Membrane</keyword>
<dbReference type="InterPro" id="IPR002130">
    <property type="entry name" value="Cyclophilin-type_PPIase_dom"/>
</dbReference>
<dbReference type="GO" id="GO:0016018">
    <property type="term" value="F:cyclosporin A binding"/>
    <property type="evidence" value="ECO:0007669"/>
    <property type="project" value="TreeGrafter"/>
</dbReference>
<dbReference type="InParanoid" id="I3EFQ3"/>
<name>I3EFQ3_NEMP3</name>
<reference evidence="9" key="1">
    <citation type="submission" date="2011-01" db="EMBL/GenBank/DDBJ databases">
        <title>The Genome Sequence of Nematocida parisii strain ERTm3.</title>
        <authorList>
            <consortium name="The Broad Institute Genome Sequencing Platform"/>
            <consortium name="The Broad Institute Genome Sequencing Center for Infectious Disease"/>
            <person name="Cuomo C."/>
            <person name="Troemel E."/>
            <person name="Young S.K."/>
            <person name="Zeng Q."/>
            <person name="Gargeya S."/>
            <person name="Fitzgerald M."/>
            <person name="Haas B."/>
            <person name="Abouelleil A."/>
            <person name="Alvarado L."/>
            <person name="Arachchi H.M."/>
            <person name="Berlin A."/>
            <person name="Chapman S.B."/>
            <person name="Gearin G."/>
            <person name="Goldberg J."/>
            <person name="Griggs A."/>
            <person name="Gujja S."/>
            <person name="Hansen M."/>
            <person name="Heiman D."/>
            <person name="Howarth C."/>
            <person name="Larimer J."/>
            <person name="Lui A."/>
            <person name="MacDonald P.J.P."/>
            <person name="McCowen C."/>
            <person name="Montmayeur A."/>
            <person name="Murphy C."/>
            <person name="Neiman D."/>
            <person name="Pearson M."/>
            <person name="Priest M."/>
            <person name="Roberts A."/>
            <person name="Saif S."/>
            <person name="Shea T."/>
            <person name="Sisk P."/>
            <person name="Stolte C."/>
            <person name="Sykes S."/>
            <person name="Wortman J."/>
            <person name="Nusbaum C."/>
            <person name="Birren B."/>
        </authorList>
    </citation>
    <scope>NUCLEOTIDE SEQUENCE</scope>
    <source>
        <strain evidence="9">ERTm3</strain>
    </source>
</reference>
<comment type="function">
    <text evidence="6">PPIases accelerate the folding of proteins. It catalyzes the cis-trans isomerization of proline imidic peptide bonds in oligopeptides.</text>
</comment>
<dbReference type="EC" id="5.2.1.8" evidence="6"/>
<dbReference type="FunFam" id="2.40.100.10:FF:000019">
    <property type="entry name" value="Peptidyl-prolyl cis-trans isomerase"/>
    <property type="match status" value="1"/>
</dbReference>
<dbReference type="HOGENOM" id="CLU_012062_4_1_1"/>
<keyword evidence="2" id="KW-0732">Signal</keyword>
<dbReference type="GO" id="GO:0006457">
    <property type="term" value="P:protein folding"/>
    <property type="evidence" value="ECO:0007669"/>
    <property type="project" value="InterPro"/>
</dbReference>
<protein>
    <recommendedName>
        <fullName evidence="6">Peptidyl-prolyl cis-trans isomerase</fullName>
        <shortName evidence="6">PPIase</shortName>
        <ecNumber evidence="6">5.2.1.8</ecNumber>
    </recommendedName>
</protein>
<dbReference type="PANTHER" id="PTHR11071:SF561">
    <property type="entry name" value="PEPTIDYL-PROLYL CIS-TRANS ISOMERASE D-RELATED"/>
    <property type="match status" value="1"/>
</dbReference>
<dbReference type="PROSITE" id="PS50072">
    <property type="entry name" value="CSA_PPIASE_2"/>
    <property type="match status" value="1"/>
</dbReference>
<evidence type="ECO:0000256" key="6">
    <source>
        <dbReference type="RuleBase" id="RU363019"/>
    </source>
</evidence>
<dbReference type="Pfam" id="PF00160">
    <property type="entry name" value="Pro_isomerase"/>
    <property type="match status" value="1"/>
</dbReference>
<sequence length="203" mass="22786">MYYLLYYAYYVLFITVCVINIFIIFTPMSNNSNLVRIPSNPVVYLDISSNNKFIGKLRIQLASNIVPRTVNNFLKLATGNVKDKSGYKNSIFHRVIKGFMIQGGDIINGNGTGSISIYGSKFKDENFNIPHKKYCISMANSGRDTNGSQFFITTGDTDWLNGKHVVFGEVISGTEVLAEIENIRCDRNDRPINEVKVVDCGVE</sequence>
<keyword evidence="4 6" id="KW-0413">Isomerase</keyword>
<dbReference type="AlphaFoldDB" id="I3EFQ3"/>
<evidence type="ECO:0000313" key="10">
    <source>
        <dbReference type="Proteomes" id="UP000002872"/>
    </source>
</evidence>
<dbReference type="PRINTS" id="PR00153">
    <property type="entry name" value="CSAPPISMRASE"/>
</dbReference>
<gene>
    <name evidence="9" type="ORF">NEQG_01494</name>
</gene>